<organism evidence="1 2">
    <name type="scientific">Paucilactobacillus suebicus DSM 5007 = KCTC 3549</name>
    <dbReference type="NCBI Taxonomy" id="1423807"/>
    <lineage>
        <taxon>Bacteria</taxon>
        <taxon>Bacillati</taxon>
        <taxon>Bacillota</taxon>
        <taxon>Bacilli</taxon>
        <taxon>Lactobacillales</taxon>
        <taxon>Lactobacillaceae</taxon>
        <taxon>Paucilactobacillus</taxon>
    </lineage>
</organism>
<dbReference type="Pfam" id="PF13419">
    <property type="entry name" value="HAD_2"/>
    <property type="match status" value="1"/>
</dbReference>
<dbReference type="PANTHER" id="PTHR43434:SF26">
    <property type="entry name" value="PYROPHOSPHATASE PPAX"/>
    <property type="match status" value="1"/>
</dbReference>
<dbReference type="SUPFAM" id="SSF56784">
    <property type="entry name" value="HAD-like"/>
    <property type="match status" value="1"/>
</dbReference>
<evidence type="ECO:0000313" key="2">
    <source>
        <dbReference type="Proteomes" id="UP000051820"/>
    </source>
</evidence>
<dbReference type="InterPro" id="IPR041492">
    <property type="entry name" value="HAD_2"/>
</dbReference>
<reference evidence="1 2" key="1">
    <citation type="journal article" date="2015" name="Genome Announc.">
        <title>Expanding the biotechnology potential of lactobacilli through comparative genomics of 213 strains and associated genera.</title>
        <authorList>
            <person name="Sun Z."/>
            <person name="Harris H.M."/>
            <person name="McCann A."/>
            <person name="Guo C."/>
            <person name="Argimon S."/>
            <person name="Zhang W."/>
            <person name="Yang X."/>
            <person name="Jeffery I.B."/>
            <person name="Cooney J.C."/>
            <person name="Kagawa T.F."/>
            <person name="Liu W."/>
            <person name="Song Y."/>
            <person name="Salvetti E."/>
            <person name="Wrobel A."/>
            <person name="Rasinkangas P."/>
            <person name="Parkhill J."/>
            <person name="Rea M.C."/>
            <person name="O'Sullivan O."/>
            <person name="Ritari J."/>
            <person name="Douillard F.P."/>
            <person name="Paul Ross R."/>
            <person name="Yang R."/>
            <person name="Briner A.E."/>
            <person name="Felis G.E."/>
            <person name="de Vos W.M."/>
            <person name="Barrangou R."/>
            <person name="Klaenhammer T.R."/>
            <person name="Caufield P.W."/>
            <person name="Cui Y."/>
            <person name="Zhang H."/>
            <person name="O'Toole P.W."/>
        </authorList>
    </citation>
    <scope>NUCLEOTIDE SEQUENCE [LARGE SCALE GENOMIC DNA]</scope>
    <source>
        <strain evidence="1 2">DSM 5007</strain>
    </source>
</reference>
<dbReference type="eggNOG" id="COG0546">
    <property type="taxonomic scope" value="Bacteria"/>
</dbReference>
<dbReference type="SFLD" id="SFLDS00003">
    <property type="entry name" value="Haloacid_Dehalogenase"/>
    <property type="match status" value="1"/>
</dbReference>
<comment type="caution">
    <text evidence="1">The sequence shown here is derived from an EMBL/GenBank/DDBJ whole genome shotgun (WGS) entry which is preliminary data.</text>
</comment>
<dbReference type="PANTHER" id="PTHR43434">
    <property type="entry name" value="PHOSPHOGLYCOLATE PHOSPHATASE"/>
    <property type="match status" value="1"/>
</dbReference>
<dbReference type="InterPro" id="IPR023198">
    <property type="entry name" value="PGP-like_dom2"/>
</dbReference>
<dbReference type="GO" id="GO:0006281">
    <property type="term" value="P:DNA repair"/>
    <property type="evidence" value="ECO:0007669"/>
    <property type="project" value="TreeGrafter"/>
</dbReference>
<dbReference type="Proteomes" id="UP000051820">
    <property type="component" value="Unassembled WGS sequence"/>
</dbReference>
<dbReference type="SFLD" id="SFLDG01129">
    <property type="entry name" value="C1.5:_HAD__Beta-PGM__Phosphata"/>
    <property type="match status" value="1"/>
</dbReference>
<proteinExistence type="predicted"/>
<dbReference type="InterPro" id="IPR023214">
    <property type="entry name" value="HAD_sf"/>
</dbReference>
<dbReference type="InterPro" id="IPR036412">
    <property type="entry name" value="HAD-like_sf"/>
</dbReference>
<dbReference type="PATRIC" id="fig|1423807.3.peg.1171"/>
<dbReference type="GO" id="GO:0005829">
    <property type="term" value="C:cytosol"/>
    <property type="evidence" value="ECO:0007669"/>
    <property type="project" value="TreeGrafter"/>
</dbReference>
<sequence length="220" mass="25115">MEKNMPIKNFIFDFDGTLADSGETGVLATQSAFKQLGYSEPSKSLIEYYMGVPIEESFKKMNPDYTYTEREFQTLLSTFRKLYQSIEQENMTTFPNIPLVLSKLHQHQKKIFVVSSKHSTPLQRNLQQLNIDQYFDGVSGFDQVEHYKPAPDGILLIERQFNLISDETIMIGDAIFDVQMGQAAHVKTAAVTWGAHDLKMLVGSKPDYIFEQVNDILSLQ</sequence>
<keyword evidence="2" id="KW-1185">Reference proteome</keyword>
<dbReference type="InterPro" id="IPR050155">
    <property type="entry name" value="HAD-like_hydrolase_sf"/>
</dbReference>
<evidence type="ECO:0008006" key="3">
    <source>
        <dbReference type="Google" id="ProtNLM"/>
    </source>
</evidence>
<evidence type="ECO:0000313" key="1">
    <source>
        <dbReference type="EMBL" id="KRM10758.1"/>
    </source>
</evidence>
<dbReference type="STRING" id="1423807.FD16_GL001151"/>
<dbReference type="EMBL" id="AZGF01000026">
    <property type="protein sequence ID" value="KRM10758.1"/>
    <property type="molecule type" value="Genomic_DNA"/>
</dbReference>
<dbReference type="GO" id="GO:0008967">
    <property type="term" value="F:phosphoglycolate phosphatase activity"/>
    <property type="evidence" value="ECO:0007669"/>
    <property type="project" value="TreeGrafter"/>
</dbReference>
<name>A0A0R1W601_9LACO</name>
<dbReference type="SFLD" id="SFLDG01135">
    <property type="entry name" value="C1.5.6:_HAD__Beta-PGM__Phospha"/>
    <property type="match status" value="1"/>
</dbReference>
<dbReference type="Gene3D" id="1.10.150.240">
    <property type="entry name" value="Putative phosphatase, domain 2"/>
    <property type="match status" value="1"/>
</dbReference>
<gene>
    <name evidence="1" type="ORF">FD16_GL001151</name>
</gene>
<protein>
    <recommendedName>
        <fullName evidence="3">Phosphatase</fullName>
    </recommendedName>
</protein>
<dbReference type="AlphaFoldDB" id="A0A0R1W601"/>
<accession>A0A0R1W601</accession>
<dbReference type="Gene3D" id="3.40.50.1000">
    <property type="entry name" value="HAD superfamily/HAD-like"/>
    <property type="match status" value="1"/>
</dbReference>